<gene>
    <name evidence="3" type="ORF">UCDDA912_g07206</name>
</gene>
<reference evidence="3 4" key="1">
    <citation type="submission" date="2015-05" db="EMBL/GenBank/DDBJ databases">
        <title>Distinctive expansion of gene families associated with plant cell wall degradation and secondary metabolism in the genomes of grapevine trunk pathogens.</title>
        <authorList>
            <person name="Lawrence D.P."/>
            <person name="Travadon R."/>
            <person name="Rolshausen P.E."/>
            <person name="Baumgartner K."/>
        </authorList>
    </citation>
    <scope>NUCLEOTIDE SEQUENCE [LARGE SCALE GENOMIC DNA]</scope>
    <source>
        <strain evidence="3">DA912</strain>
    </source>
</reference>
<dbReference type="PANTHER" id="PTHR37019">
    <property type="entry name" value="CHROMOSOME 1, WHOLE GENOME SHOTGUN SEQUENCE"/>
    <property type="match status" value="1"/>
</dbReference>
<organism evidence="3 4">
    <name type="scientific">Diaporthe ampelina</name>
    <dbReference type="NCBI Taxonomy" id="1214573"/>
    <lineage>
        <taxon>Eukaryota</taxon>
        <taxon>Fungi</taxon>
        <taxon>Dikarya</taxon>
        <taxon>Ascomycota</taxon>
        <taxon>Pezizomycotina</taxon>
        <taxon>Sordariomycetes</taxon>
        <taxon>Sordariomycetidae</taxon>
        <taxon>Diaporthales</taxon>
        <taxon>Diaporthaceae</taxon>
        <taxon>Diaporthe</taxon>
    </lineage>
</organism>
<dbReference type="AlphaFoldDB" id="A0A0G2FFB0"/>
<comment type="caution">
    <text evidence="3">The sequence shown here is derived from an EMBL/GenBank/DDBJ whole genome shotgun (WGS) entry which is preliminary data.</text>
</comment>
<keyword evidence="1" id="KW-0472">Membrane</keyword>
<dbReference type="STRING" id="1214573.A0A0G2FFB0"/>
<evidence type="ECO:0000313" key="4">
    <source>
        <dbReference type="Proteomes" id="UP000034680"/>
    </source>
</evidence>
<evidence type="ECO:0000259" key="2">
    <source>
        <dbReference type="Pfam" id="PF24803"/>
    </source>
</evidence>
<feature type="transmembrane region" description="Helical" evidence="1">
    <location>
        <begin position="36"/>
        <end position="56"/>
    </location>
</feature>
<protein>
    <recommendedName>
        <fullName evidence="2">DUF7704 domain-containing protein</fullName>
    </recommendedName>
</protein>
<dbReference type="Pfam" id="PF24803">
    <property type="entry name" value="DUF7704"/>
    <property type="match status" value="1"/>
</dbReference>
<name>A0A0G2FFB0_9PEZI</name>
<sequence length="113" mass="12584">MIVWGYIVNMNDPFKYYADQIPPHNLNQEEHFPGQALSITLQFGNVLLLLAALALVCCFSPSSATAKWYLIAVAFADYGHIYAFYCSLGPDVFWNPAQWNDAIAGGIGNTPYF</sequence>
<proteinExistence type="predicted"/>
<keyword evidence="1" id="KW-0812">Transmembrane</keyword>
<reference evidence="3 4" key="2">
    <citation type="submission" date="2015-05" db="EMBL/GenBank/DDBJ databases">
        <authorList>
            <person name="Morales-Cruz A."/>
            <person name="Amrine K.C."/>
            <person name="Cantu D."/>
        </authorList>
    </citation>
    <scope>NUCLEOTIDE SEQUENCE [LARGE SCALE GENOMIC DNA]</scope>
    <source>
        <strain evidence="3">DA912</strain>
    </source>
</reference>
<dbReference type="OrthoDB" id="2937326at2759"/>
<keyword evidence="1" id="KW-1133">Transmembrane helix</keyword>
<dbReference type="EMBL" id="LCUC01000278">
    <property type="protein sequence ID" value="KKY32811.1"/>
    <property type="molecule type" value="Genomic_DNA"/>
</dbReference>
<accession>A0A0G2FFB0</accession>
<dbReference type="PANTHER" id="PTHR37019:SF2">
    <property type="entry name" value="EXPERA DOMAIN-CONTAINING PROTEIN"/>
    <property type="match status" value="1"/>
</dbReference>
<dbReference type="InterPro" id="IPR056121">
    <property type="entry name" value="DUF7704"/>
</dbReference>
<keyword evidence="4" id="KW-1185">Reference proteome</keyword>
<dbReference type="Proteomes" id="UP000034680">
    <property type="component" value="Unassembled WGS sequence"/>
</dbReference>
<evidence type="ECO:0000256" key="1">
    <source>
        <dbReference type="SAM" id="Phobius"/>
    </source>
</evidence>
<feature type="domain" description="DUF7704" evidence="2">
    <location>
        <begin position="2"/>
        <end position="110"/>
    </location>
</feature>
<evidence type="ECO:0000313" key="3">
    <source>
        <dbReference type="EMBL" id="KKY32811.1"/>
    </source>
</evidence>
<feature type="transmembrane region" description="Helical" evidence="1">
    <location>
        <begin position="68"/>
        <end position="85"/>
    </location>
</feature>